<protein>
    <submittedName>
        <fullName evidence="2">PucR family transcriptional regulator</fullName>
    </submittedName>
</protein>
<dbReference type="InterPro" id="IPR042070">
    <property type="entry name" value="PucR_C-HTH_sf"/>
</dbReference>
<dbReference type="PANTHER" id="PTHR33744">
    <property type="entry name" value="CARBOHYDRATE DIACID REGULATOR"/>
    <property type="match status" value="1"/>
</dbReference>
<sequence>MSQAKPLLGARENLLAGVALVQRLRDRRDCTVQKVTEALDEAFPADRASLKVRRVRDESVRFAVTTAQELWAEGKDVSDSEMQVYCSQMLELSRSGCSFGDLTAGCELVGSTMLADMWSVAEAGDLASLADFTKWQAEQVARILERVQQTLCEAMRDESRSIKVRREYAQALSKGFATEELAVAADLGAICSYVVIVPIVADPALRHEILLAAEAADEGDWGRVMICDGEPYPAVFLAIADEADWNGDAPVRRMARARGLYRALRGRLGRGWAIAAAEAEVPGDVPAALERARGIASVARHSSSCGVITEEMIPLDRAIVSDKDLRDSLCQVIAPLRPYPELTESLDLLYRFDLDRGRTAHALGIHRRTLVHRLRRISEKTNLNPVSSRGVEVLQAGLVAARAAGLLGMPKPPRPKRATG</sequence>
<dbReference type="PANTHER" id="PTHR33744:SF1">
    <property type="entry name" value="DNA-BINDING TRANSCRIPTIONAL ACTIVATOR ADER"/>
    <property type="match status" value="1"/>
</dbReference>
<dbReference type="Pfam" id="PF13556">
    <property type="entry name" value="HTH_30"/>
    <property type="match status" value="1"/>
</dbReference>
<dbReference type="KEGG" id="sbat:G4Z16_23920"/>
<dbReference type="Gene3D" id="1.10.10.2840">
    <property type="entry name" value="PucR C-terminal helix-turn-helix domain"/>
    <property type="match status" value="1"/>
</dbReference>
<proteinExistence type="predicted"/>
<dbReference type="Proteomes" id="UP000595046">
    <property type="component" value="Chromosome"/>
</dbReference>
<evidence type="ECO:0000313" key="3">
    <source>
        <dbReference type="Proteomes" id="UP000595046"/>
    </source>
</evidence>
<accession>A0A7T1WTU0</accession>
<dbReference type="InterPro" id="IPR051448">
    <property type="entry name" value="CdaR-like_regulators"/>
</dbReference>
<evidence type="ECO:0000313" key="2">
    <source>
        <dbReference type="EMBL" id="QPP08951.1"/>
    </source>
</evidence>
<dbReference type="RefSeq" id="WP_197352731.1">
    <property type="nucleotide sequence ID" value="NZ_CP048882.1"/>
</dbReference>
<keyword evidence="3" id="KW-1185">Reference proteome</keyword>
<organism evidence="2 3">
    <name type="scientific">Streptomyces bathyalis</name>
    <dbReference type="NCBI Taxonomy" id="2710756"/>
    <lineage>
        <taxon>Bacteria</taxon>
        <taxon>Bacillati</taxon>
        <taxon>Actinomycetota</taxon>
        <taxon>Actinomycetes</taxon>
        <taxon>Kitasatosporales</taxon>
        <taxon>Streptomycetaceae</taxon>
        <taxon>Streptomyces</taxon>
    </lineage>
</organism>
<feature type="domain" description="PucR C-terminal helix-turn-helix" evidence="1">
    <location>
        <begin position="342"/>
        <end position="398"/>
    </location>
</feature>
<reference evidence="3" key="1">
    <citation type="submission" date="2020-02" db="EMBL/GenBank/DDBJ databases">
        <title>Streptomyces sp. ASO4wet.</title>
        <authorList>
            <person name="Risdian C."/>
            <person name="Landwehr W."/>
            <person name="Schupp P."/>
            <person name="Wink J."/>
        </authorList>
    </citation>
    <scope>NUCLEOTIDE SEQUENCE [LARGE SCALE GENOMIC DNA]</scope>
    <source>
        <strain evidence="3">ASO4wet</strain>
    </source>
</reference>
<evidence type="ECO:0000259" key="1">
    <source>
        <dbReference type="Pfam" id="PF13556"/>
    </source>
</evidence>
<name>A0A7T1WTU0_9ACTN</name>
<dbReference type="InterPro" id="IPR025736">
    <property type="entry name" value="PucR_C-HTH_dom"/>
</dbReference>
<dbReference type="AlphaFoldDB" id="A0A7T1WTU0"/>
<dbReference type="EMBL" id="CP048882">
    <property type="protein sequence ID" value="QPP08951.1"/>
    <property type="molecule type" value="Genomic_DNA"/>
</dbReference>
<gene>
    <name evidence="2" type="ORF">G4Z16_23920</name>
</gene>